<protein>
    <recommendedName>
        <fullName evidence="2">No apical meristem-associated C-terminal domain-containing protein</fullName>
    </recommendedName>
</protein>
<proteinExistence type="predicted"/>
<comment type="caution">
    <text evidence="3">The sequence shown here is derived from an EMBL/GenBank/DDBJ whole genome shotgun (WGS) entry which is preliminary data.</text>
</comment>
<name>A0A2N5SGQ8_9BASI</name>
<evidence type="ECO:0000256" key="1">
    <source>
        <dbReference type="SAM" id="MobiDB-lite"/>
    </source>
</evidence>
<feature type="region of interest" description="Disordered" evidence="1">
    <location>
        <begin position="1"/>
        <end position="104"/>
    </location>
</feature>
<dbReference type="PANTHER" id="PTHR45125">
    <property type="entry name" value="F21J9.4-RELATED"/>
    <property type="match status" value="1"/>
</dbReference>
<dbReference type="Pfam" id="PF14303">
    <property type="entry name" value="NAM-associated"/>
    <property type="match status" value="1"/>
</dbReference>
<evidence type="ECO:0000313" key="4">
    <source>
        <dbReference type="Proteomes" id="UP000235392"/>
    </source>
</evidence>
<dbReference type="EMBL" id="PGCI01000885">
    <property type="protein sequence ID" value="PLW12448.1"/>
    <property type="molecule type" value="Genomic_DNA"/>
</dbReference>
<gene>
    <name evidence="3" type="ORF">PCASD_24363</name>
</gene>
<dbReference type="AlphaFoldDB" id="A0A2N5SGQ8"/>
<feature type="domain" description="No apical meristem-associated C-terminal" evidence="2">
    <location>
        <begin position="200"/>
        <end position="350"/>
    </location>
</feature>
<evidence type="ECO:0000313" key="3">
    <source>
        <dbReference type="EMBL" id="PLW12448.1"/>
    </source>
</evidence>
<sequence length="378" mass="42517">MFKMPSPLSRTVAISPLLSTPTKKTSQKKRKPRVVDIDSVVEIDDKPTDIPLKKPAKETKSKAKKDTSVKPKANELKANEKSDSEDDDKDTPKGRAPNYKDEEDVQIRRSWLAVTQDPLNSTNQSGNTFWMRIRVHYLARRPTPKRPLNSIKCHWQNIQQAVNKFQGFLKQVKLANQSGTSFNDQLDKAHQLYAAVEGHAFPHQRCFNVLEEAPKWNAYCKLLEEKREEKQIKSIKSKQLLPSSEVNGQTNPTSEIMPSESLSNATAVASNKSGELARPIGSKRAKEARLADIKDDKWKDKLNLVHCNLAAQNHILAKQKGAVVSMAEDNTNGKNKEAIMSEEVDVTSDEEDEEMDGGDENNGEQEDGEDEEDEEDNN</sequence>
<feature type="compositionally biased region" description="Acidic residues" evidence="1">
    <location>
        <begin position="340"/>
        <end position="378"/>
    </location>
</feature>
<evidence type="ECO:0000259" key="2">
    <source>
        <dbReference type="Pfam" id="PF14303"/>
    </source>
</evidence>
<reference evidence="3 4" key="1">
    <citation type="submission" date="2017-11" db="EMBL/GenBank/DDBJ databases">
        <title>De novo assembly and phasing of dikaryotic genomes from two isolates of Puccinia coronata f. sp. avenae, the causal agent of oat crown rust.</title>
        <authorList>
            <person name="Miller M.E."/>
            <person name="Zhang Y."/>
            <person name="Omidvar V."/>
            <person name="Sperschneider J."/>
            <person name="Schwessinger B."/>
            <person name="Raley C."/>
            <person name="Palmer J.M."/>
            <person name="Garnica D."/>
            <person name="Upadhyaya N."/>
            <person name="Rathjen J."/>
            <person name="Taylor J.M."/>
            <person name="Park R.F."/>
            <person name="Dodds P.N."/>
            <person name="Hirsch C.D."/>
            <person name="Kianian S.F."/>
            <person name="Figueroa M."/>
        </authorList>
    </citation>
    <scope>NUCLEOTIDE SEQUENCE [LARGE SCALE GENOMIC DNA]</scope>
    <source>
        <strain evidence="3">12SD80</strain>
    </source>
</reference>
<dbReference type="Proteomes" id="UP000235392">
    <property type="component" value="Unassembled WGS sequence"/>
</dbReference>
<dbReference type="PANTHER" id="PTHR45125:SF3">
    <property type="entry name" value="NO-APICAL-MERISTEM-ASSOCIATED CARBOXY-TERMINAL DOMAIN PROTEIN"/>
    <property type="match status" value="1"/>
</dbReference>
<accession>A0A2N5SGQ8</accession>
<feature type="region of interest" description="Disordered" evidence="1">
    <location>
        <begin position="240"/>
        <end position="262"/>
    </location>
</feature>
<organism evidence="3 4">
    <name type="scientific">Puccinia coronata f. sp. avenae</name>
    <dbReference type="NCBI Taxonomy" id="200324"/>
    <lineage>
        <taxon>Eukaryota</taxon>
        <taxon>Fungi</taxon>
        <taxon>Dikarya</taxon>
        <taxon>Basidiomycota</taxon>
        <taxon>Pucciniomycotina</taxon>
        <taxon>Pucciniomycetes</taxon>
        <taxon>Pucciniales</taxon>
        <taxon>Pucciniaceae</taxon>
        <taxon>Puccinia</taxon>
    </lineage>
</organism>
<feature type="region of interest" description="Disordered" evidence="1">
    <location>
        <begin position="329"/>
        <end position="378"/>
    </location>
</feature>
<dbReference type="InterPro" id="IPR029466">
    <property type="entry name" value="NAM-associated_C"/>
</dbReference>
<feature type="compositionally biased region" description="Basic and acidic residues" evidence="1">
    <location>
        <begin position="43"/>
        <end position="82"/>
    </location>
</feature>